<sequence>MEMEMPRTQTLSAITATKRVTRGLIALSLRIAREEKKEQGMLSAYVCFESNLVNVPLDSWWLDSGATVHVATSLQGIRNLRKPSEKESKLKVGSDIGIDVEHIGIAVLELDLVFSLFWTILRTEVEKQLGKVIKIVRSDRGGEYYGKHGDAGQQKGLFARYLQDNGIVAQYTMPGSPEQNGVAERRNRTLMEMKRSMMSRSNLPEYLWGEAIKTTTYILNRVPNSRTTRCYFIGYPSHSKGYKFYCSTRGTRVVESQVAKFLELDVADSIPSQSNERVEPMDVISLPLPVSDVNLDVGAFDSGIQQGVATVNFPTVEITLLGEYDIGEEVDPTTYREALSSDKANEWLIAMRDEMQSMSDNDVWELVDLPKGYKPIGCKWANGKENMVCRLKRSIYGLKQASRQWYLKFDKIVTSFGFIENKFDQCVYMKVNGSKYIFMVLYIDEFYLLVAISRNLLGLSQRAYINRVLKRFNMQTCKAGDVPVVKGDKLSNEQCPKNDLEKDAMKTIPYASAIGSLMYAQVCTRPDIAFIVNVLGRYLSNPGHDHWVAAKKVMRYLQRTKDFMLVYRRVDNLESLIASSTMYAEFVACYGASSQAVWLRNLISELQVVDSIF</sequence>
<dbReference type="GO" id="GO:0016787">
    <property type="term" value="F:hydrolase activity"/>
    <property type="evidence" value="ECO:0007669"/>
    <property type="project" value="UniProtKB-KW"/>
</dbReference>
<dbReference type="Proteomes" id="UP000288805">
    <property type="component" value="Unassembled WGS sequence"/>
</dbReference>
<name>A0A438K1H8_VITVI</name>
<evidence type="ECO:0000256" key="2">
    <source>
        <dbReference type="ARBA" id="ARBA00022801"/>
    </source>
</evidence>
<dbReference type="Gene3D" id="3.30.420.10">
    <property type="entry name" value="Ribonuclease H-like superfamily/Ribonuclease H"/>
    <property type="match status" value="1"/>
</dbReference>
<dbReference type="AlphaFoldDB" id="A0A438K1H8"/>
<dbReference type="InterPro" id="IPR001584">
    <property type="entry name" value="Integrase_cat-core"/>
</dbReference>
<dbReference type="PANTHER" id="PTHR42648:SF28">
    <property type="entry name" value="TRANSPOSON-ENCODED PROTEIN WITH RIBONUCLEASE H-LIKE AND RETROVIRUS ZINC FINGER-LIKE DOMAINS"/>
    <property type="match status" value="1"/>
</dbReference>
<keyword evidence="2" id="KW-0378">Hydrolase</keyword>
<dbReference type="PROSITE" id="PS50994">
    <property type="entry name" value="INTEGRASE"/>
    <property type="match status" value="1"/>
</dbReference>
<dbReference type="InterPro" id="IPR013103">
    <property type="entry name" value="RVT_2"/>
</dbReference>
<keyword evidence="1" id="KW-0479">Metal-binding</keyword>
<dbReference type="InterPro" id="IPR012337">
    <property type="entry name" value="RNaseH-like_sf"/>
</dbReference>
<dbReference type="InterPro" id="IPR057670">
    <property type="entry name" value="SH3_retrovirus"/>
</dbReference>
<dbReference type="GO" id="GO:0046872">
    <property type="term" value="F:metal ion binding"/>
    <property type="evidence" value="ECO:0007669"/>
    <property type="project" value="UniProtKB-KW"/>
</dbReference>
<gene>
    <name evidence="4" type="primary">POLX_4261</name>
    <name evidence="4" type="ORF">CK203_007710</name>
</gene>
<reference evidence="4 5" key="1">
    <citation type="journal article" date="2018" name="PLoS Genet.">
        <title>Population sequencing reveals clonal diversity and ancestral inbreeding in the grapevine cultivar Chardonnay.</title>
        <authorList>
            <person name="Roach M.J."/>
            <person name="Johnson D.L."/>
            <person name="Bohlmann J."/>
            <person name="van Vuuren H.J."/>
            <person name="Jones S.J."/>
            <person name="Pretorius I.S."/>
            <person name="Schmidt S.A."/>
            <person name="Borneman A.R."/>
        </authorList>
    </citation>
    <scope>NUCLEOTIDE SEQUENCE [LARGE SCALE GENOMIC DNA]</scope>
    <source>
        <strain evidence="5">cv. Chardonnay</strain>
        <tissue evidence="4">Leaf</tissue>
    </source>
</reference>
<dbReference type="InterPro" id="IPR036397">
    <property type="entry name" value="RNaseH_sf"/>
</dbReference>
<evidence type="ECO:0000256" key="1">
    <source>
        <dbReference type="ARBA" id="ARBA00022723"/>
    </source>
</evidence>
<feature type="domain" description="Integrase catalytic" evidence="3">
    <location>
        <begin position="52"/>
        <end position="244"/>
    </location>
</feature>
<dbReference type="Pfam" id="PF25597">
    <property type="entry name" value="SH3_retrovirus"/>
    <property type="match status" value="1"/>
</dbReference>
<evidence type="ECO:0000259" key="3">
    <source>
        <dbReference type="PROSITE" id="PS50994"/>
    </source>
</evidence>
<comment type="caution">
    <text evidence="4">The sequence shown here is derived from an EMBL/GenBank/DDBJ whole genome shotgun (WGS) entry which is preliminary data.</text>
</comment>
<dbReference type="SUPFAM" id="SSF53098">
    <property type="entry name" value="Ribonuclease H-like"/>
    <property type="match status" value="1"/>
</dbReference>
<dbReference type="GO" id="GO:0015074">
    <property type="term" value="P:DNA integration"/>
    <property type="evidence" value="ECO:0007669"/>
    <property type="project" value="InterPro"/>
</dbReference>
<dbReference type="PANTHER" id="PTHR42648">
    <property type="entry name" value="TRANSPOSASE, PUTATIVE-RELATED"/>
    <property type="match status" value="1"/>
</dbReference>
<dbReference type="Pfam" id="PF07727">
    <property type="entry name" value="RVT_2"/>
    <property type="match status" value="1"/>
</dbReference>
<evidence type="ECO:0000313" key="5">
    <source>
        <dbReference type="Proteomes" id="UP000288805"/>
    </source>
</evidence>
<evidence type="ECO:0000313" key="4">
    <source>
        <dbReference type="EMBL" id="RVX15039.1"/>
    </source>
</evidence>
<accession>A0A438K1H8</accession>
<protein>
    <submittedName>
        <fullName evidence="4">Retrovirus-related Pol polyprotein from transposon TNT 1-94</fullName>
    </submittedName>
</protein>
<dbReference type="InterPro" id="IPR039537">
    <property type="entry name" value="Retrotran_Ty1/copia-like"/>
</dbReference>
<dbReference type="EMBL" id="QGNW01000019">
    <property type="protein sequence ID" value="RVX15039.1"/>
    <property type="molecule type" value="Genomic_DNA"/>
</dbReference>
<organism evidence="4 5">
    <name type="scientific">Vitis vinifera</name>
    <name type="common">Grape</name>
    <dbReference type="NCBI Taxonomy" id="29760"/>
    <lineage>
        <taxon>Eukaryota</taxon>
        <taxon>Viridiplantae</taxon>
        <taxon>Streptophyta</taxon>
        <taxon>Embryophyta</taxon>
        <taxon>Tracheophyta</taxon>
        <taxon>Spermatophyta</taxon>
        <taxon>Magnoliopsida</taxon>
        <taxon>eudicotyledons</taxon>
        <taxon>Gunneridae</taxon>
        <taxon>Pentapetalae</taxon>
        <taxon>rosids</taxon>
        <taxon>Vitales</taxon>
        <taxon>Vitaceae</taxon>
        <taxon>Viteae</taxon>
        <taxon>Vitis</taxon>
    </lineage>
</organism>
<dbReference type="GO" id="GO:0003676">
    <property type="term" value="F:nucleic acid binding"/>
    <property type="evidence" value="ECO:0007669"/>
    <property type="project" value="InterPro"/>
</dbReference>
<proteinExistence type="predicted"/>